<name>A0A0A0B0C4_CHAVO</name>
<feature type="region of interest" description="Disordered" evidence="1">
    <location>
        <begin position="163"/>
        <end position="198"/>
    </location>
</feature>
<dbReference type="EMBL" id="KL873642">
    <property type="protein sequence ID" value="KGL99637.1"/>
    <property type="molecule type" value="Genomic_DNA"/>
</dbReference>
<organism evidence="2 3">
    <name type="scientific">Charadrius vociferus</name>
    <name type="common">Killdeer</name>
    <name type="synonym">Aegialitis vocifera</name>
    <dbReference type="NCBI Taxonomy" id="50402"/>
    <lineage>
        <taxon>Eukaryota</taxon>
        <taxon>Metazoa</taxon>
        <taxon>Chordata</taxon>
        <taxon>Craniata</taxon>
        <taxon>Vertebrata</taxon>
        <taxon>Euteleostomi</taxon>
        <taxon>Archelosauria</taxon>
        <taxon>Archosauria</taxon>
        <taxon>Dinosauria</taxon>
        <taxon>Saurischia</taxon>
        <taxon>Theropoda</taxon>
        <taxon>Coelurosauria</taxon>
        <taxon>Aves</taxon>
        <taxon>Neognathae</taxon>
        <taxon>Neoaves</taxon>
        <taxon>Charadriiformes</taxon>
        <taxon>Charadriidae</taxon>
        <taxon>Charadrius</taxon>
    </lineage>
</organism>
<protein>
    <submittedName>
        <fullName evidence="2">XK-related protein 5</fullName>
    </submittedName>
</protein>
<accession>A0A0A0B0C4</accession>
<evidence type="ECO:0000256" key="1">
    <source>
        <dbReference type="SAM" id="MobiDB-lite"/>
    </source>
</evidence>
<reference evidence="3" key="1">
    <citation type="journal article" date="2014" name="Science">
        <title>Comparative genomics reveals insights into avian genome evolution and adaptation.</title>
        <authorList>
            <consortium name="Avian Genome Consortium"/>
            <person name="Zhang G."/>
            <person name="Li C."/>
            <person name="Li Q."/>
            <person name="Li B."/>
            <person name="Larkin D.M."/>
            <person name="Lee C."/>
            <person name="Storz J.F."/>
            <person name="Antunes A."/>
            <person name="Greenwold M.J."/>
            <person name="Meredith R.W."/>
            <person name="Odeen A."/>
            <person name="Cui J."/>
            <person name="Zhou Q."/>
            <person name="Xu L."/>
            <person name="Pan H."/>
            <person name="Wang Z."/>
            <person name="Jin L."/>
            <person name="Zhang P."/>
            <person name="Hu H."/>
            <person name="Yang W."/>
            <person name="Hu J."/>
            <person name="Xiao J."/>
            <person name="Yang Z."/>
            <person name="Liu Y."/>
            <person name="Xie Q."/>
            <person name="Yu H."/>
            <person name="Lian J."/>
            <person name="Wen P."/>
            <person name="Zhang F."/>
            <person name="Li H."/>
            <person name="Zeng Y."/>
            <person name="Xiong Z."/>
            <person name="Liu S."/>
            <person name="Zhou L."/>
            <person name="Huang Z."/>
            <person name="An N."/>
            <person name="Wang J."/>
            <person name="Zheng Q."/>
            <person name="Xiong Y."/>
            <person name="Wang G."/>
            <person name="Wang B."/>
            <person name="Wang J."/>
            <person name="Fan Y."/>
            <person name="da Fonseca R.R."/>
            <person name="Alfaro-Nunez A."/>
            <person name="Schubert M."/>
            <person name="Orlando L."/>
            <person name="Mourier T."/>
            <person name="Howard J.T."/>
            <person name="Ganapathy G."/>
            <person name="Pfenning A."/>
            <person name="Whitney O."/>
            <person name="Rivas M.V."/>
            <person name="Hara E."/>
            <person name="Smith J."/>
            <person name="Farre M."/>
            <person name="Narayan J."/>
            <person name="Slavov G."/>
            <person name="Romanov M.N."/>
            <person name="Borges R."/>
            <person name="Machado J.P."/>
            <person name="Khan I."/>
            <person name="Springer M.S."/>
            <person name="Gatesy J."/>
            <person name="Hoffmann F.G."/>
            <person name="Opazo J.C."/>
            <person name="Hastad O."/>
            <person name="Sawyer R.H."/>
            <person name="Kim H."/>
            <person name="Kim K.W."/>
            <person name="Kim H.J."/>
            <person name="Cho S."/>
            <person name="Li N."/>
            <person name="Huang Y."/>
            <person name="Bruford M.W."/>
            <person name="Zhan X."/>
            <person name="Dixon A."/>
            <person name="Bertelsen M.F."/>
            <person name="Derryberry E."/>
            <person name="Warren W."/>
            <person name="Wilson R.K."/>
            <person name="Li S."/>
            <person name="Ray D.A."/>
            <person name="Green R.E."/>
            <person name="O'Brien S.J."/>
            <person name="Griffin D."/>
            <person name="Johnson W.E."/>
            <person name="Haussler D."/>
            <person name="Ryder O.A."/>
            <person name="Willerslev E."/>
            <person name="Graves G.R."/>
            <person name="Alstrom P."/>
            <person name="Fjeldsa J."/>
            <person name="Mindell D.P."/>
            <person name="Edwards S.V."/>
            <person name="Braun E.L."/>
            <person name="Rahbek C."/>
            <person name="Burt D.W."/>
            <person name="Houde P."/>
            <person name="Zhang Y."/>
            <person name="Yang H."/>
            <person name="Wang J."/>
            <person name="Jarvis E.D."/>
            <person name="Gilbert M.T."/>
            <person name="Wang J."/>
        </authorList>
    </citation>
    <scope>NUCLEOTIDE SEQUENCE [LARGE SCALE GENOMIC DNA]</scope>
</reference>
<proteinExistence type="predicted"/>
<feature type="non-terminal residue" evidence="2">
    <location>
        <position position="1"/>
    </location>
</feature>
<dbReference type="Proteomes" id="UP000053858">
    <property type="component" value="Unassembled WGS sequence"/>
</dbReference>
<dbReference type="AlphaFoldDB" id="A0A0A0B0C4"/>
<gene>
    <name evidence="2" type="ORF">N301_03577</name>
</gene>
<evidence type="ECO:0000313" key="3">
    <source>
        <dbReference type="Proteomes" id="UP000053858"/>
    </source>
</evidence>
<evidence type="ECO:0000313" key="2">
    <source>
        <dbReference type="EMBL" id="KGL99637.1"/>
    </source>
</evidence>
<feature type="non-terminal residue" evidence="2">
    <location>
        <position position="253"/>
    </location>
</feature>
<sequence>GAAALVVYYSLLHPKSTEIWQGFLETTCSAVAAGDDKVAGDGSQAGQSLGISGYSRSLAGEGTTADLKTRNSSSLLQFGRCLEDGWRNHHHWLLVKLALKTGDVSIVNAAFGGGGFGEVYPGGWVMEKPTGIEPGAQLSLPTREIGPQGLESGLSDETLQAVGNGGGGKPSAGIARTAREDGAGQDPGFHSALSFPSTFSPNPAEGSSIYFSASTGGITSPGVGTATATHVALVPRDNEVHPPGCLGGGGGGD</sequence>
<keyword evidence="3" id="KW-1185">Reference proteome</keyword>